<feature type="domain" description="DUF1858" evidence="2">
    <location>
        <begin position="4"/>
        <end position="56"/>
    </location>
</feature>
<dbReference type="Gene3D" id="1.10.3910.10">
    <property type="entry name" value="SP0561-like"/>
    <property type="match status" value="1"/>
</dbReference>
<keyword evidence="4" id="KW-1185">Reference proteome</keyword>
<dbReference type="Pfam" id="PF13343">
    <property type="entry name" value="SBP_bac_6"/>
    <property type="match status" value="1"/>
</dbReference>
<dbReference type="Pfam" id="PF08984">
    <property type="entry name" value="DUF1858"/>
    <property type="match status" value="1"/>
</dbReference>
<dbReference type="InterPro" id="IPR038062">
    <property type="entry name" value="ScdA-like_N_sf"/>
</dbReference>
<dbReference type="GO" id="GO:0030975">
    <property type="term" value="F:thiamine binding"/>
    <property type="evidence" value="ECO:0007669"/>
    <property type="project" value="TreeGrafter"/>
</dbReference>
<evidence type="ECO:0000256" key="1">
    <source>
        <dbReference type="ARBA" id="ARBA00022729"/>
    </source>
</evidence>
<protein>
    <submittedName>
        <fullName evidence="3">ABC transporter substrate-binding protein</fullName>
    </submittedName>
</protein>
<comment type="caution">
    <text evidence="3">The sequence shown here is derived from an EMBL/GenBank/DDBJ whole genome shotgun (WGS) entry which is preliminary data.</text>
</comment>
<dbReference type="InterPro" id="IPR015077">
    <property type="entry name" value="DUF1858"/>
</dbReference>
<dbReference type="GO" id="GO:0015888">
    <property type="term" value="P:thiamine transport"/>
    <property type="evidence" value="ECO:0007669"/>
    <property type="project" value="TreeGrafter"/>
</dbReference>
<dbReference type="PANTHER" id="PTHR30006:SF2">
    <property type="entry name" value="ABC TRANSPORTER SUBSTRATE-BINDING PROTEIN"/>
    <property type="match status" value="1"/>
</dbReference>
<dbReference type="Proteomes" id="UP000461585">
    <property type="component" value="Unassembled WGS sequence"/>
</dbReference>
<gene>
    <name evidence="3" type="ORF">GXN74_04120</name>
</gene>
<evidence type="ECO:0000313" key="4">
    <source>
        <dbReference type="Proteomes" id="UP000461585"/>
    </source>
</evidence>
<accession>A0A7X5KLQ3</accession>
<dbReference type="Gene3D" id="3.40.190.10">
    <property type="entry name" value="Periplasmic binding protein-like II"/>
    <property type="match status" value="2"/>
</dbReference>
<keyword evidence="1" id="KW-0732">Signal</keyword>
<organism evidence="3 4">
    <name type="scientific">Anaerotalea alkaliphila</name>
    <dbReference type="NCBI Taxonomy" id="2662126"/>
    <lineage>
        <taxon>Bacteria</taxon>
        <taxon>Bacillati</taxon>
        <taxon>Bacillota</taxon>
        <taxon>Clostridia</taxon>
        <taxon>Eubacteriales</taxon>
        <taxon>Anaerotalea</taxon>
    </lineage>
</organism>
<dbReference type="SUPFAM" id="SSF140683">
    <property type="entry name" value="SP0561-like"/>
    <property type="match status" value="1"/>
</dbReference>
<dbReference type="EMBL" id="JAAEEH010000007">
    <property type="protein sequence ID" value="NDL66934.1"/>
    <property type="molecule type" value="Genomic_DNA"/>
</dbReference>
<dbReference type="PANTHER" id="PTHR30006">
    <property type="entry name" value="THIAMINE-BINDING PERIPLASMIC PROTEIN-RELATED"/>
    <property type="match status" value="1"/>
</dbReference>
<proteinExistence type="predicted"/>
<dbReference type="AlphaFoldDB" id="A0A7X5KLQ3"/>
<evidence type="ECO:0000313" key="3">
    <source>
        <dbReference type="EMBL" id="NDL66934.1"/>
    </source>
</evidence>
<reference evidence="3 4" key="1">
    <citation type="submission" date="2020-01" db="EMBL/GenBank/DDBJ databases">
        <title>Anaeroalcalibacter tamaniensis gen. nov., sp. nov., moderately halophilic strictly anaerobic fermenter bacterium from mud volcano of Taman peninsula.</title>
        <authorList>
            <person name="Frolova A."/>
            <person name="Merkel A.Y."/>
            <person name="Slobodkin A.I."/>
        </authorList>
    </citation>
    <scope>NUCLEOTIDE SEQUENCE [LARGE SCALE GENOMIC DNA]</scope>
    <source>
        <strain evidence="3 4">F-3ap</strain>
    </source>
</reference>
<sequence>MQESLYTVTEKYPEAIPLLVAIGLENMQDPQKRKVLGKNITMEAALRLKKVNPGTFMGNLQEAIRQNRDQADMVQPEPDVKVAGVLPCPVKVPLMESFTGFWEKNREQLGFTLEHDLKSASMGLDWMVEDLAQATSEEALADLFISAGFDIFFDEKLMGKFKAQGVFEDLTGLERYNSDFSNSRLELRDPDRQYAVLGVVPAIFLVNREELGDRPMPKGWGDLLGEAFEGAVSLPIGDFDLFNAILLNIYKNFGEEGVERLGRSLLRSMHPSEMVKSHQKRSKRPAVTIMPYFFTHMVKEGGPMVAVWPEEGAIASPIFLLAKKSKREMLKPLVEFFASKEVGEILAHNGRFPSVHPEVDNRVPEGNTYLWVGWDFIRQNDLGPLLKHCEALFHAHTGS</sequence>
<dbReference type="GO" id="GO:0030976">
    <property type="term" value="F:thiamine pyrophosphate binding"/>
    <property type="evidence" value="ECO:0007669"/>
    <property type="project" value="TreeGrafter"/>
</dbReference>
<name>A0A7X5KLQ3_9FIRM</name>
<dbReference type="GO" id="GO:0030288">
    <property type="term" value="C:outer membrane-bounded periplasmic space"/>
    <property type="evidence" value="ECO:0007669"/>
    <property type="project" value="TreeGrafter"/>
</dbReference>
<dbReference type="SUPFAM" id="SSF53850">
    <property type="entry name" value="Periplasmic binding protein-like II"/>
    <property type="match status" value="1"/>
</dbReference>
<evidence type="ECO:0000259" key="2">
    <source>
        <dbReference type="Pfam" id="PF08984"/>
    </source>
</evidence>